<dbReference type="Proteomes" id="UP000005206">
    <property type="component" value="Chromosome 8"/>
</dbReference>
<dbReference type="eggNOG" id="ENOG502RMKH">
    <property type="taxonomic scope" value="Eukaryota"/>
</dbReference>
<dbReference type="OrthoDB" id="5140717at2759"/>
<evidence type="ECO:0000313" key="4">
    <source>
        <dbReference type="EMBL" id="EEU42881.1"/>
    </source>
</evidence>
<feature type="transmembrane region" description="Helical" evidence="2">
    <location>
        <begin position="186"/>
        <end position="207"/>
    </location>
</feature>
<dbReference type="VEuPathDB" id="FungiDB:NECHADRAFT_84197"/>
<dbReference type="AlphaFoldDB" id="C7YZZ6"/>
<proteinExistence type="predicted"/>
<dbReference type="InParanoid" id="C7YZZ6"/>
<name>C7YZZ6_FUSV7</name>
<dbReference type="EMBL" id="GG698904">
    <property type="protein sequence ID" value="EEU42881.1"/>
    <property type="molecule type" value="Genomic_DNA"/>
</dbReference>
<evidence type="ECO:0008006" key="6">
    <source>
        <dbReference type="Google" id="ProtNLM"/>
    </source>
</evidence>
<dbReference type="OMA" id="FIACNFP"/>
<dbReference type="KEGG" id="nhe:NECHADRAFT_84197"/>
<protein>
    <recommendedName>
        <fullName evidence="6">WSC domain-containing protein</fullName>
    </recommendedName>
</protein>
<feature type="region of interest" description="Disordered" evidence="1">
    <location>
        <begin position="151"/>
        <end position="176"/>
    </location>
</feature>
<dbReference type="GeneID" id="9667489"/>
<accession>C7YZZ6</accession>
<reference evidence="4 5" key="1">
    <citation type="journal article" date="2009" name="PLoS Genet.">
        <title>The genome of Nectria haematococca: contribution of supernumerary chromosomes to gene expansion.</title>
        <authorList>
            <person name="Coleman J.J."/>
            <person name="Rounsley S.D."/>
            <person name="Rodriguez-Carres M."/>
            <person name="Kuo A."/>
            <person name="Wasmann C.C."/>
            <person name="Grimwood J."/>
            <person name="Schmutz J."/>
            <person name="Taga M."/>
            <person name="White G.J."/>
            <person name="Zhou S."/>
            <person name="Schwartz D.C."/>
            <person name="Freitag M."/>
            <person name="Ma L.J."/>
            <person name="Danchin E.G."/>
            <person name="Henrissat B."/>
            <person name="Coutinho P.M."/>
            <person name="Nelson D.R."/>
            <person name="Straney D."/>
            <person name="Napoli C.A."/>
            <person name="Barker B.M."/>
            <person name="Gribskov M."/>
            <person name="Rep M."/>
            <person name="Kroken S."/>
            <person name="Molnar I."/>
            <person name="Rensing C."/>
            <person name="Kennell J.C."/>
            <person name="Zamora J."/>
            <person name="Farman M.L."/>
            <person name="Selker E.U."/>
            <person name="Salamov A."/>
            <person name="Shapiro H."/>
            <person name="Pangilinan J."/>
            <person name="Lindquist E."/>
            <person name="Lamers C."/>
            <person name="Grigoriev I.V."/>
            <person name="Geiser D.M."/>
            <person name="Covert S.F."/>
            <person name="Temporini E."/>
            <person name="Vanetten H.D."/>
        </authorList>
    </citation>
    <scope>NUCLEOTIDE SEQUENCE [LARGE SCALE GENOMIC DNA]</scope>
    <source>
        <strain evidence="5">ATCC MYA-4622 / CBS 123669 / FGSC 9596 / NRRL 45880 / 77-13-4</strain>
    </source>
</reference>
<evidence type="ECO:0000256" key="1">
    <source>
        <dbReference type="SAM" id="MobiDB-lite"/>
    </source>
</evidence>
<feature type="chain" id="PRO_5002988697" description="WSC domain-containing protein" evidence="3">
    <location>
        <begin position="21"/>
        <end position="210"/>
    </location>
</feature>
<gene>
    <name evidence="4" type="ORF">NECHADRAFT_84197</name>
</gene>
<evidence type="ECO:0000256" key="3">
    <source>
        <dbReference type="SAM" id="SignalP"/>
    </source>
</evidence>
<keyword evidence="3" id="KW-0732">Signal</keyword>
<evidence type="ECO:0000256" key="2">
    <source>
        <dbReference type="SAM" id="Phobius"/>
    </source>
</evidence>
<sequence length="210" mass="22625">MRSLSFFAAQLLALTATARANPGPTATLPPANLVERDETSTRVSTSYYALATTQVPRDEYYVGMGKNGTRGNYYWVSCINEPFTTISSYGGCGQDDVYTRCSGRTALGIDGGEVLCDVECVTHRIYQDLDVTTWTPFLGCGRGTSTMNLLRTSTSSDDQDATTTTGSLTTTTTTDEPNLGAELQPYFGMARLIALVCVVALAQLSWITMA</sequence>
<feature type="compositionally biased region" description="Low complexity" evidence="1">
    <location>
        <begin position="152"/>
        <end position="174"/>
    </location>
</feature>
<dbReference type="RefSeq" id="XP_003048594.1">
    <property type="nucleotide sequence ID" value="XM_003048548.1"/>
</dbReference>
<keyword evidence="2" id="KW-0472">Membrane</keyword>
<evidence type="ECO:0000313" key="5">
    <source>
        <dbReference type="Proteomes" id="UP000005206"/>
    </source>
</evidence>
<feature type="signal peptide" evidence="3">
    <location>
        <begin position="1"/>
        <end position="20"/>
    </location>
</feature>
<keyword evidence="5" id="KW-1185">Reference proteome</keyword>
<dbReference type="HOGENOM" id="CLU_1194935_0_0_1"/>
<organism evidence="4 5">
    <name type="scientific">Fusarium vanettenii (strain ATCC MYA-4622 / CBS 123669 / FGSC 9596 / NRRL 45880 / 77-13-4)</name>
    <name type="common">Fusarium solani subsp. pisi</name>
    <dbReference type="NCBI Taxonomy" id="660122"/>
    <lineage>
        <taxon>Eukaryota</taxon>
        <taxon>Fungi</taxon>
        <taxon>Dikarya</taxon>
        <taxon>Ascomycota</taxon>
        <taxon>Pezizomycotina</taxon>
        <taxon>Sordariomycetes</taxon>
        <taxon>Hypocreomycetidae</taxon>
        <taxon>Hypocreales</taxon>
        <taxon>Nectriaceae</taxon>
        <taxon>Fusarium</taxon>
        <taxon>Fusarium solani species complex</taxon>
        <taxon>Fusarium vanettenii</taxon>
    </lineage>
</organism>
<keyword evidence="2" id="KW-0812">Transmembrane</keyword>
<keyword evidence="2" id="KW-1133">Transmembrane helix</keyword>